<dbReference type="Pfam" id="PF04402">
    <property type="entry name" value="SIMPL"/>
    <property type="match status" value="1"/>
</dbReference>
<dbReference type="AlphaFoldDB" id="A0A1Y5E1R6"/>
<proteinExistence type="predicted"/>
<dbReference type="EMBL" id="MAAF01000097">
    <property type="protein sequence ID" value="OUR76712.1"/>
    <property type="molecule type" value="Genomic_DNA"/>
</dbReference>
<reference evidence="2" key="1">
    <citation type="journal article" date="2017" name="Proc. Natl. Acad. Sci. U.S.A.">
        <title>Simulation of Deepwater Horizon oil plume reveals substrate specialization within a complex community of hydrocarbon degraders.</title>
        <authorList>
            <person name="Hu P."/>
            <person name="Dubinsky E.A."/>
            <person name="Probst A.J."/>
            <person name="Wang J."/>
            <person name="Sieber C.M.K."/>
            <person name="Tom L.M."/>
            <person name="Gardinali P."/>
            <person name="Banfield J.F."/>
            <person name="Atlas R.M."/>
            <person name="Andersen G.L."/>
        </authorList>
    </citation>
    <scope>NUCLEOTIDE SEQUENCE [LARGE SCALE GENOMIC DNA]</scope>
</reference>
<comment type="caution">
    <text evidence="1">The sequence shown here is derived from an EMBL/GenBank/DDBJ whole genome shotgun (WGS) entry which is preliminary data.</text>
</comment>
<dbReference type="Proteomes" id="UP000243053">
    <property type="component" value="Unassembled WGS sequence"/>
</dbReference>
<name>A0A1Y5E1R6_COLPS</name>
<sequence length="278" mass="31213">MKLLSFIRSPVSTLLKLKLQQITSYSIFLLCLLFPTVVFSFDDSGIEVSGQGSIVVIPDQFSLTLTITERGRVPSKLKALVDKKSNSVVNAAKSLSIKERNITSARVNLRIVEEKPSIQVQGLELNKTRQGSVYIDGQSINQQTNSLTEHKKPLFELSRQITVNFNKIDEYDDFLARIIKINVSHISSLSMSVAGRDEYYQQALLKAITHARQKAQRMAEQAGRKIEKLQLIKEQSSNHYRPMYAEAKMSDASPRAHVSLTGSQTITARVLVKFSLQD</sequence>
<evidence type="ECO:0000313" key="2">
    <source>
        <dbReference type="Proteomes" id="UP000243053"/>
    </source>
</evidence>
<dbReference type="GO" id="GO:0006974">
    <property type="term" value="P:DNA damage response"/>
    <property type="evidence" value="ECO:0007669"/>
    <property type="project" value="TreeGrafter"/>
</dbReference>
<dbReference type="Gene3D" id="3.30.110.170">
    <property type="entry name" value="Protein of unknown function (DUF541), domain 1"/>
    <property type="match status" value="1"/>
</dbReference>
<evidence type="ECO:0000313" key="1">
    <source>
        <dbReference type="EMBL" id="OUR76712.1"/>
    </source>
</evidence>
<protein>
    <submittedName>
        <fullName evidence="1">SIMPL domain-containing protein</fullName>
    </submittedName>
</protein>
<dbReference type="InterPro" id="IPR007497">
    <property type="entry name" value="SIMPL/DUF541"/>
</dbReference>
<dbReference type="Gene3D" id="3.30.70.2970">
    <property type="entry name" value="Protein of unknown function (DUF541), domain 2"/>
    <property type="match status" value="1"/>
</dbReference>
<organism evidence="1 2">
    <name type="scientific">Colwellia psychrerythraea</name>
    <name type="common">Vibrio psychroerythus</name>
    <dbReference type="NCBI Taxonomy" id="28229"/>
    <lineage>
        <taxon>Bacteria</taxon>
        <taxon>Pseudomonadati</taxon>
        <taxon>Pseudomonadota</taxon>
        <taxon>Gammaproteobacteria</taxon>
        <taxon>Alteromonadales</taxon>
        <taxon>Colwelliaceae</taxon>
        <taxon>Colwellia</taxon>
    </lineage>
</organism>
<dbReference type="PANTHER" id="PTHR34387">
    <property type="entry name" value="SLR1258 PROTEIN"/>
    <property type="match status" value="1"/>
</dbReference>
<dbReference type="InterPro" id="IPR052022">
    <property type="entry name" value="26kDa_periplasmic_antigen"/>
</dbReference>
<dbReference type="PANTHER" id="PTHR34387:SF1">
    <property type="entry name" value="PERIPLASMIC IMMUNOGENIC PROTEIN"/>
    <property type="match status" value="1"/>
</dbReference>
<accession>A0A1Y5E1R6</accession>
<gene>
    <name evidence="1" type="ORF">A9Q75_16160</name>
</gene>